<organism evidence="2 3">
    <name type="scientific">Haemonchus contortus</name>
    <name type="common">Barber pole worm</name>
    <dbReference type="NCBI Taxonomy" id="6289"/>
    <lineage>
        <taxon>Eukaryota</taxon>
        <taxon>Metazoa</taxon>
        <taxon>Ecdysozoa</taxon>
        <taxon>Nematoda</taxon>
        <taxon>Chromadorea</taxon>
        <taxon>Rhabditida</taxon>
        <taxon>Rhabditina</taxon>
        <taxon>Rhabditomorpha</taxon>
        <taxon>Strongyloidea</taxon>
        <taxon>Trichostrongylidae</taxon>
        <taxon>Haemonchus</taxon>
    </lineage>
</organism>
<dbReference type="OrthoDB" id="10250504at2759"/>
<accession>A0A7I4Y8Q1</accession>
<proteinExistence type="predicted"/>
<keyword evidence="2" id="KW-1185">Reference proteome</keyword>
<feature type="compositionally biased region" description="Basic residues" evidence="1">
    <location>
        <begin position="82"/>
        <end position="94"/>
    </location>
</feature>
<evidence type="ECO:0000256" key="1">
    <source>
        <dbReference type="SAM" id="MobiDB-lite"/>
    </source>
</evidence>
<feature type="compositionally biased region" description="Basic residues" evidence="1">
    <location>
        <begin position="56"/>
        <end position="65"/>
    </location>
</feature>
<reference evidence="3" key="1">
    <citation type="submission" date="2020-12" db="UniProtKB">
        <authorList>
            <consortium name="WormBaseParasite"/>
        </authorList>
    </citation>
    <scope>IDENTIFICATION</scope>
    <source>
        <strain evidence="3">MHco3</strain>
    </source>
</reference>
<dbReference type="AlphaFoldDB" id="A0A7I4Y8Q1"/>
<feature type="region of interest" description="Disordered" evidence="1">
    <location>
        <begin position="1"/>
        <end position="94"/>
    </location>
</feature>
<dbReference type="WBParaSite" id="HCON_00066990-00001">
    <property type="protein sequence ID" value="HCON_00066990-00001"/>
    <property type="gene ID" value="HCON_00066990"/>
</dbReference>
<sequence length="295" mass="33720">MAPINYQALKMGRKRPHHQEDEPVMVPKRIKTEIPSEYGDEYDQAQESHDVSYEKKPKKKDKKKQGSLEEGGDYAGEVKEHRSQKHHPYRRKNRGMNLARAKEILDFEEAKSLIRANPRCGLKAVRERRHVTLPYHLIGGNTLRSCEFIAKMTVGKYRPKVRGVVISIGSVRLASLPRVIDDQNVFHLDIFVTQAVFRPVTGVSYEARVTHIAEDFLSALILESISISIPVDDKFRHKLKGIVLNVDDIIEVKHKCLTIKRGMCQLKGTFKRILRKGSESKGETEAANLLNENLY</sequence>
<dbReference type="Proteomes" id="UP000025227">
    <property type="component" value="Unplaced"/>
</dbReference>
<protein>
    <submittedName>
        <fullName evidence="3">60S ribosomal protein L6</fullName>
    </submittedName>
</protein>
<name>A0A7I4Y8Q1_HAECO</name>
<evidence type="ECO:0000313" key="3">
    <source>
        <dbReference type="WBParaSite" id="HCON_00066990-00001"/>
    </source>
</evidence>
<evidence type="ECO:0000313" key="2">
    <source>
        <dbReference type="Proteomes" id="UP000025227"/>
    </source>
</evidence>
<feature type="compositionally biased region" description="Basic and acidic residues" evidence="1">
    <location>
        <begin position="46"/>
        <end position="55"/>
    </location>
</feature>